<organism evidence="3 4">
    <name type="scientific">Marininema halotolerans</name>
    <dbReference type="NCBI Taxonomy" id="1155944"/>
    <lineage>
        <taxon>Bacteria</taxon>
        <taxon>Bacillati</taxon>
        <taxon>Bacillota</taxon>
        <taxon>Bacilli</taxon>
        <taxon>Bacillales</taxon>
        <taxon>Thermoactinomycetaceae</taxon>
        <taxon>Marininema</taxon>
    </lineage>
</organism>
<dbReference type="InterPro" id="IPR002881">
    <property type="entry name" value="DUF58"/>
</dbReference>
<evidence type="ECO:0000259" key="2">
    <source>
        <dbReference type="Pfam" id="PF01882"/>
    </source>
</evidence>
<dbReference type="EMBL" id="FPAA01000004">
    <property type="protein sequence ID" value="SFS60917.1"/>
    <property type="molecule type" value="Genomic_DNA"/>
</dbReference>
<reference evidence="4" key="1">
    <citation type="submission" date="2016-10" db="EMBL/GenBank/DDBJ databases">
        <authorList>
            <person name="Varghese N."/>
            <person name="Submissions S."/>
        </authorList>
    </citation>
    <scope>NUCLEOTIDE SEQUENCE [LARGE SCALE GENOMIC DNA]</scope>
    <source>
        <strain evidence="4">DSM 45789</strain>
    </source>
</reference>
<keyword evidence="1" id="KW-0812">Transmembrane</keyword>
<dbReference type="PANTHER" id="PTHR33608:SF3">
    <property type="entry name" value="SLR2013 PROTEIN"/>
    <property type="match status" value="1"/>
</dbReference>
<keyword evidence="1" id="KW-0472">Membrane</keyword>
<evidence type="ECO:0000313" key="4">
    <source>
        <dbReference type="Proteomes" id="UP000198660"/>
    </source>
</evidence>
<dbReference type="AlphaFoldDB" id="A0A1I6R869"/>
<dbReference type="SUPFAM" id="SSF53300">
    <property type="entry name" value="vWA-like"/>
    <property type="match status" value="1"/>
</dbReference>
<feature type="transmembrane region" description="Helical" evidence="1">
    <location>
        <begin position="24"/>
        <end position="52"/>
    </location>
</feature>
<feature type="domain" description="DUF58" evidence="2">
    <location>
        <begin position="214"/>
        <end position="386"/>
    </location>
</feature>
<evidence type="ECO:0000256" key="1">
    <source>
        <dbReference type="SAM" id="Phobius"/>
    </source>
</evidence>
<gene>
    <name evidence="3" type="ORF">SAMN05444972_104249</name>
</gene>
<dbReference type="Proteomes" id="UP000198660">
    <property type="component" value="Unassembled WGS sequence"/>
</dbReference>
<evidence type="ECO:0000313" key="3">
    <source>
        <dbReference type="EMBL" id="SFS60917.1"/>
    </source>
</evidence>
<dbReference type="PANTHER" id="PTHR33608">
    <property type="entry name" value="BLL2464 PROTEIN"/>
    <property type="match status" value="1"/>
</dbReference>
<dbReference type="InterPro" id="IPR036465">
    <property type="entry name" value="vWFA_dom_sf"/>
</dbReference>
<proteinExistence type="predicted"/>
<keyword evidence="1" id="KW-1133">Transmembrane helix</keyword>
<dbReference type="Pfam" id="PF01882">
    <property type="entry name" value="DUF58"/>
    <property type="match status" value="1"/>
</dbReference>
<dbReference type="RefSeq" id="WP_176391947.1">
    <property type="nucleotide sequence ID" value="NZ_FPAA01000004.1"/>
</dbReference>
<protein>
    <submittedName>
        <fullName evidence="3">Uncharacterized conserved protein, DUF58 family, contains vWF domain</fullName>
    </submittedName>
</protein>
<keyword evidence="4" id="KW-1185">Reference proteome</keyword>
<name>A0A1I6R869_9BACL</name>
<sequence>MTLSGKSFVRSPSRGNTWLPTGRFLIWFLLGVIVTGVGALWGMALWFAILYYSVLGVITLRDALKIRAIGSLQVTRESDSFFEIAEEHMVRLSIESDRLCALTLTLKDDVPAGFYTPQREQSLQLHGEKTGSLTYSLSSDRRGLYSFGNVHLRIRSPLGWIQRQQQAELAEEKRVYPLLKEVRRVRGGVYRKRSDTEGTYRRKGIGHSLEVSHIREYVQGDDPRWINWKATARLNKPAVNVPRAEQGQHVVIMLDCGRVMGARDQEKSRLDRAIEGALAFAAAALTRGDYVSLIAFSNRIIKWIPSGKGDPQLKRLIEAVAGLDAAYVESGYRMAMEHLATHHKRRALVAIFTDAGNLTFAEELTQQMLLLRRRHLILTVTMQDPRLQHELDRFPHEELDIYRKAVGEKMILERQERLHHLRRNGVIVLDVPPGELSTSAIHAYIDLKNRSLL</sequence>
<accession>A0A1I6R869</accession>
<dbReference type="Gene3D" id="3.40.50.410">
    <property type="entry name" value="von Willebrand factor, type A domain"/>
    <property type="match status" value="1"/>
</dbReference>